<keyword evidence="8" id="KW-1185">Reference proteome</keyword>
<dbReference type="PROSITE" id="PS00711">
    <property type="entry name" value="LIPOXYGENASE_1"/>
    <property type="match status" value="1"/>
</dbReference>
<feature type="domain" description="Lipoxygenase" evidence="6">
    <location>
        <begin position="9"/>
        <end position="646"/>
    </location>
</feature>
<dbReference type="PANTHER" id="PTHR11771">
    <property type="entry name" value="LIPOXYGENASE"/>
    <property type="match status" value="1"/>
</dbReference>
<dbReference type="InterPro" id="IPR020833">
    <property type="entry name" value="LipOase_Fe_BS"/>
</dbReference>
<name>A0ABS7J0G4_9SPHN</name>
<feature type="region of interest" description="Disordered" evidence="5">
    <location>
        <begin position="1"/>
        <end position="24"/>
    </location>
</feature>
<dbReference type="PROSITE" id="PS51393">
    <property type="entry name" value="LIPOXYGENASE_3"/>
    <property type="match status" value="1"/>
</dbReference>
<dbReference type="SUPFAM" id="SSF48484">
    <property type="entry name" value="Lipoxigenase"/>
    <property type="match status" value="1"/>
</dbReference>
<comment type="cofactor">
    <cofactor evidence="1">
        <name>Fe cation</name>
        <dbReference type="ChEBI" id="CHEBI:24875"/>
    </cofactor>
</comment>
<proteinExistence type="predicted"/>
<dbReference type="Gene3D" id="3.10.450.60">
    <property type="match status" value="1"/>
</dbReference>
<keyword evidence="4" id="KW-0408">Iron</keyword>
<keyword evidence="2" id="KW-0479">Metal-binding</keyword>
<dbReference type="InterPro" id="IPR013819">
    <property type="entry name" value="LipOase_C"/>
</dbReference>
<sequence length="646" mass="69859">MAQQAPVAPKLPQNTPSSEMPARNAQLAASQATYEWTDSVPAVDGVPVVKVLPKDERPSLEWWLKLLKIVIELAKNQVEVEAALIEQGLSSLDTALLAADRAVIAAIEKDVEALELKIAGDLFGHKGLAALATDALHMVEAEIATADLQNHATKLKGILELRGATKAALGTEHPRSLQDYLDNFKSIPVPGIAYTFQDDLEFAHLRVGGPNSVLIEAVKQVPQGCAVTAEQYASVVAGDTLEAALEQGRLFQCDYSPLSIIEPGEWDGLAKYLTCPIALFAVPPGGDSLVPVAINCDPSNAASPVMTPTMESDRAWGWEMAKLAVQVADGNYHELFAHLARTHLVIEAIAVATHRHLAETHPLNALLVRHFEGTMFINEAAATSLITPGGPIDHIFAGTIATSQKAAVEARLSFDFAKSMLPQDIAARGVGADTPLANYPYRDDGLLVWGAIETWVGEYVRTYYSQDGDVTGDTELQAWAQSIVSSGKLKGFTAPATIQDVIDLVTMTIFTASAQHASVNFPQKAIMEYAPAVTGALWQAAPDNENGNTKPEWLAMMAPEALALEQLKTLYLLGSLYYRPLGTYLSPQYPYPQWFQDPKIIGEEGPLARFQAALANVEEQIVARNAERRRPYTFLLPSLIPSSTNI</sequence>
<accession>A0ABS7J0G4</accession>
<evidence type="ECO:0000256" key="2">
    <source>
        <dbReference type="ARBA" id="ARBA00022723"/>
    </source>
</evidence>
<dbReference type="Proteomes" id="UP000783253">
    <property type="component" value="Unassembled WGS sequence"/>
</dbReference>
<keyword evidence="3" id="KW-0560">Oxidoreductase</keyword>
<evidence type="ECO:0000313" key="8">
    <source>
        <dbReference type="Proteomes" id="UP000783253"/>
    </source>
</evidence>
<evidence type="ECO:0000313" key="7">
    <source>
        <dbReference type="EMBL" id="MBX7457554.1"/>
    </source>
</evidence>
<gene>
    <name evidence="7" type="ORF">K3152_04770</name>
</gene>
<dbReference type="EMBL" id="JAIGNK010000001">
    <property type="protein sequence ID" value="MBX7457554.1"/>
    <property type="molecule type" value="Genomic_DNA"/>
</dbReference>
<reference evidence="7 8" key="1">
    <citation type="submission" date="2021-08" db="EMBL/GenBank/DDBJ databases">
        <title>Comparative Genomics Analysis of the Genus Qipengyuania Reveals Extensive Genetic Diversity and Metabolic Versatility, Including the Description of Fifteen Novel Species.</title>
        <authorList>
            <person name="Liu Y."/>
        </authorList>
    </citation>
    <scope>NUCLEOTIDE SEQUENCE [LARGE SCALE GENOMIC DNA]</scope>
    <source>
        <strain evidence="7 8">1NDH17</strain>
    </source>
</reference>
<dbReference type="InterPro" id="IPR000907">
    <property type="entry name" value="LipOase"/>
</dbReference>
<dbReference type="InterPro" id="IPR036226">
    <property type="entry name" value="LipOase_C_sf"/>
</dbReference>
<organism evidence="7 8">
    <name type="scientific">Qipengyuania polymorpha</name>
    <dbReference type="NCBI Taxonomy" id="2867234"/>
    <lineage>
        <taxon>Bacteria</taxon>
        <taxon>Pseudomonadati</taxon>
        <taxon>Pseudomonadota</taxon>
        <taxon>Alphaproteobacteria</taxon>
        <taxon>Sphingomonadales</taxon>
        <taxon>Erythrobacteraceae</taxon>
        <taxon>Qipengyuania</taxon>
    </lineage>
</organism>
<evidence type="ECO:0000256" key="1">
    <source>
        <dbReference type="ARBA" id="ARBA00001962"/>
    </source>
</evidence>
<dbReference type="Gene3D" id="1.20.245.10">
    <property type="entry name" value="Lipoxygenase-1, Domain 5"/>
    <property type="match status" value="1"/>
</dbReference>
<dbReference type="Pfam" id="PF00305">
    <property type="entry name" value="Lipoxygenase"/>
    <property type="match status" value="1"/>
</dbReference>
<evidence type="ECO:0000259" key="6">
    <source>
        <dbReference type="PROSITE" id="PS51393"/>
    </source>
</evidence>
<dbReference type="RefSeq" id="WP_221572850.1">
    <property type="nucleotide sequence ID" value="NZ_JAIGNK010000001.1"/>
</dbReference>
<evidence type="ECO:0000256" key="5">
    <source>
        <dbReference type="SAM" id="MobiDB-lite"/>
    </source>
</evidence>
<evidence type="ECO:0000256" key="4">
    <source>
        <dbReference type="ARBA" id="ARBA00023004"/>
    </source>
</evidence>
<comment type="caution">
    <text evidence="7">The sequence shown here is derived from an EMBL/GenBank/DDBJ whole genome shotgun (WGS) entry which is preliminary data.</text>
</comment>
<evidence type="ECO:0000256" key="3">
    <source>
        <dbReference type="ARBA" id="ARBA00023002"/>
    </source>
</evidence>
<dbReference type="PRINTS" id="PR00087">
    <property type="entry name" value="LIPOXYGENASE"/>
</dbReference>
<protein>
    <submittedName>
        <fullName evidence="7">Arachidonate 15-lipoxygenase</fullName>
    </submittedName>
</protein>